<evidence type="ECO:0000256" key="7">
    <source>
        <dbReference type="ARBA" id="ARBA00022840"/>
    </source>
</evidence>
<feature type="transmembrane region" description="Helical" evidence="9">
    <location>
        <begin position="42"/>
        <end position="59"/>
    </location>
</feature>
<dbReference type="GO" id="GO:0000155">
    <property type="term" value="F:phosphorelay sensor kinase activity"/>
    <property type="evidence" value="ECO:0007669"/>
    <property type="project" value="InterPro"/>
</dbReference>
<evidence type="ECO:0000256" key="1">
    <source>
        <dbReference type="ARBA" id="ARBA00000085"/>
    </source>
</evidence>
<dbReference type="SUPFAM" id="SSF47384">
    <property type="entry name" value="Homodimeric domain of signal transducing histidine kinase"/>
    <property type="match status" value="1"/>
</dbReference>
<dbReference type="EMBL" id="OBMQ01000005">
    <property type="protein sequence ID" value="SOC08816.1"/>
    <property type="molecule type" value="Genomic_DNA"/>
</dbReference>
<keyword evidence="12" id="KW-1185">Reference proteome</keyword>
<evidence type="ECO:0000256" key="3">
    <source>
        <dbReference type="ARBA" id="ARBA00022553"/>
    </source>
</evidence>
<keyword evidence="9" id="KW-0472">Membrane</keyword>
<dbReference type="SUPFAM" id="SSF55874">
    <property type="entry name" value="ATPase domain of HSP90 chaperone/DNA topoisomerase II/histidine kinase"/>
    <property type="match status" value="1"/>
</dbReference>
<keyword evidence="9" id="KW-0812">Transmembrane</keyword>
<evidence type="ECO:0000313" key="11">
    <source>
        <dbReference type="EMBL" id="SOC08816.1"/>
    </source>
</evidence>
<evidence type="ECO:0000256" key="5">
    <source>
        <dbReference type="ARBA" id="ARBA00022741"/>
    </source>
</evidence>
<feature type="domain" description="Histidine kinase" evidence="10">
    <location>
        <begin position="196"/>
        <end position="403"/>
    </location>
</feature>
<evidence type="ECO:0000313" key="12">
    <source>
        <dbReference type="Proteomes" id="UP000219636"/>
    </source>
</evidence>
<dbReference type="InterPro" id="IPR036890">
    <property type="entry name" value="HATPase_C_sf"/>
</dbReference>
<dbReference type="CDD" id="cd00082">
    <property type="entry name" value="HisKA"/>
    <property type="match status" value="1"/>
</dbReference>
<keyword evidence="6 11" id="KW-0418">Kinase</keyword>
<comment type="catalytic activity">
    <reaction evidence="1">
        <text>ATP + protein L-histidine = ADP + protein N-phospho-L-histidine.</text>
        <dbReference type="EC" id="2.7.13.3"/>
    </reaction>
</comment>
<evidence type="ECO:0000256" key="4">
    <source>
        <dbReference type="ARBA" id="ARBA00022679"/>
    </source>
</evidence>
<dbReference type="InterPro" id="IPR036097">
    <property type="entry name" value="HisK_dim/P_sf"/>
</dbReference>
<keyword evidence="3" id="KW-0597">Phosphoprotein</keyword>
<sequence length="403" mass="45715">MEKLLYERSIKRYYINVIFTILVMLTGLSVLNPRMGLDEMGFLIHALLVMILSVCLIYYPKNRTRYFRLCIVLLSFALFYLLFFLYPETGTTILLICFIPAISILFFDAKLFYFSIILNTLLLTLTVTYIQLGHLEAMYPYLTEDLIGNCINLIVSQIILSFIFHLTSERIRAQHLFYEQMKHNERLKTTGELAAAVAHEIRNPLTVVKGYLQIYEQDSAGDNQKKQNFRLLIEELETAEHVITDLLSLSKPSNNREVEKIEIKPIIYNVAELLQSYGLSTKNKIDAYVEDDCTIIMNKIELHQLLVNIIKNAIEASSSGDSIVVRAVKKTENVVITVSDYGKGMSAQELESIGTPFYSLKAKGTGLGIMICNHIVANNNGSIHYESVSGKGTTVTITFPSHH</sequence>
<dbReference type="PRINTS" id="PR00344">
    <property type="entry name" value="BCTRLSENSOR"/>
</dbReference>
<dbReference type="Pfam" id="PF00512">
    <property type="entry name" value="HisKA"/>
    <property type="match status" value="1"/>
</dbReference>
<accession>A0A285SLL7</accession>
<dbReference type="RefSeq" id="WP_097073403.1">
    <property type="nucleotide sequence ID" value="NZ_OBMQ01000005.1"/>
</dbReference>
<dbReference type="EC" id="2.7.13.3" evidence="2"/>
<dbReference type="SMART" id="SM00388">
    <property type="entry name" value="HisKA"/>
    <property type="match status" value="1"/>
</dbReference>
<dbReference type="PROSITE" id="PS50109">
    <property type="entry name" value="HIS_KIN"/>
    <property type="match status" value="1"/>
</dbReference>
<dbReference type="AlphaFoldDB" id="A0A285SLL7"/>
<evidence type="ECO:0000256" key="9">
    <source>
        <dbReference type="SAM" id="Phobius"/>
    </source>
</evidence>
<organism evidence="11 12">
    <name type="scientific">Ureibacillus xyleni</name>
    <dbReference type="NCBI Taxonomy" id="614648"/>
    <lineage>
        <taxon>Bacteria</taxon>
        <taxon>Bacillati</taxon>
        <taxon>Bacillota</taxon>
        <taxon>Bacilli</taxon>
        <taxon>Bacillales</taxon>
        <taxon>Caryophanaceae</taxon>
        <taxon>Ureibacillus</taxon>
    </lineage>
</organism>
<dbReference type="InterPro" id="IPR003594">
    <property type="entry name" value="HATPase_dom"/>
</dbReference>
<dbReference type="Proteomes" id="UP000219636">
    <property type="component" value="Unassembled WGS sequence"/>
</dbReference>
<feature type="transmembrane region" description="Helical" evidence="9">
    <location>
        <begin position="146"/>
        <end position="166"/>
    </location>
</feature>
<feature type="transmembrane region" description="Helical" evidence="9">
    <location>
        <begin position="66"/>
        <end position="86"/>
    </location>
</feature>
<reference evidence="12" key="1">
    <citation type="submission" date="2017-08" db="EMBL/GenBank/DDBJ databases">
        <authorList>
            <person name="Varghese N."/>
            <person name="Submissions S."/>
        </authorList>
    </citation>
    <scope>NUCLEOTIDE SEQUENCE [LARGE SCALE GENOMIC DNA]</scope>
    <source>
        <strain evidence="12">JC22</strain>
    </source>
</reference>
<dbReference type="InterPro" id="IPR004358">
    <property type="entry name" value="Sig_transdc_His_kin-like_C"/>
</dbReference>
<dbReference type="PANTHER" id="PTHR43065:SF46">
    <property type="entry name" value="C4-DICARBOXYLATE TRANSPORT SENSOR PROTEIN DCTB"/>
    <property type="match status" value="1"/>
</dbReference>
<dbReference type="GO" id="GO:0005524">
    <property type="term" value="F:ATP binding"/>
    <property type="evidence" value="ECO:0007669"/>
    <property type="project" value="UniProtKB-KW"/>
</dbReference>
<feature type="transmembrane region" description="Helical" evidence="9">
    <location>
        <begin position="92"/>
        <end position="109"/>
    </location>
</feature>
<evidence type="ECO:0000259" key="10">
    <source>
        <dbReference type="PROSITE" id="PS50109"/>
    </source>
</evidence>
<protein>
    <recommendedName>
        <fullName evidence="2">histidine kinase</fullName>
        <ecNumber evidence="2">2.7.13.3</ecNumber>
    </recommendedName>
</protein>
<dbReference type="OrthoDB" id="9815750at2"/>
<proteinExistence type="predicted"/>
<dbReference type="SMART" id="SM00387">
    <property type="entry name" value="HATPase_c"/>
    <property type="match status" value="1"/>
</dbReference>
<dbReference type="Gene3D" id="1.10.287.130">
    <property type="match status" value="1"/>
</dbReference>
<evidence type="ECO:0000256" key="6">
    <source>
        <dbReference type="ARBA" id="ARBA00022777"/>
    </source>
</evidence>
<keyword evidence="7" id="KW-0067">ATP-binding</keyword>
<dbReference type="Gene3D" id="3.30.565.10">
    <property type="entry name" value="Histidine kinase-like ATPase, C-terminal domain"/>
    <property type="match status" value="1"/>
</dbReference>
<dbReference type="PANTHER" id="PTHR43065">
    <property type="entry name" value="SENSOR HISTIDINE KINASE"/>
    <property type="match status" value="1"/>
</dbReference>
<feature type="transmembrane region" description="Helical" evidence="9">
    <location>
        <begin position="12"/>
        <end position="30"/>
    </location>
</feature>
<keyword evidence="8" id="KW-0902">Two-component regulatory system</keyword>
<dbReference type="InterPro" id="IPR005467">
    <property type="entry name" value="His_kinase_dom"/>
</dbReference>
<gene>
    <name evidence="11" type="ORF">SAMN05880501_105141</name>
</gene>
<keyword evidence="9" id="KW-1133">Transmembrane helix</keyword>
<dbReference type="InterPro" id="IPR003661">
    <property type="entry name" value="HisK_dim/P_dom"/>
</dbReference>
<evidence type="ECO:0000256" key="2">
    <source>
        <dbReference type="ARBA" id="ARBA00012438"/>
    </source>
</evidence>
<name>A0A285SLL7_9BACL</name>
<keyword evidence="5" id="KW-0547">Nucleotide-binding</keyword>
<feature type="transmembrane region" description="Helical" evidence="9">
    <location>
        <begin position="116"/>
        <end position="134"/>
    </location>
</feature>
<evidence type="ECO:0000256" key="8">
    <source>
        <dbReference type="ARBA" id="ARBA00023012"/>
    </source>
</evidence>
<keyword evidence="4" id="KW-0808">Transferase</keyword>
<dbReference type="Pfam" id="PF02518">
    <property type="entry name" value="HATPase_c"/>
    <property type="match status" value="1"/>
</dbReference>